<feature type="transmembrane region" description="Helical" evidence="1">
    <location>
        <begin position="82"/>
        <end position="101"/>
    </location>
</feature>
<evidence type="ECO:0000256" key="2">
    <source>
        <dbReference type="SAM" id="SignalP"/>
    </source>
</evidence>
<reference evidence="3 4" key="1">
    <citation type="submission" date="2017-11" db="EMBL/GenBank/DDBJ databases">
        <title>Streptomyces carmine sp. nov., a novel actinomycete isolated from Sophora alopecuroides in Xinjiang, China.</title>
        <authorList>
            <person name="Wang Y."/>
            <person name="Luo X."/>
            <person name="Wan C."/>
            <person name="Zhang L."/>
        </authorList>
    </citation>
    <scope>NUCLEOTIDE SEQUENCE [LARGE SCALE GENOMIC DNA]</scope>
    <source>
        <strain evidence="3 4">TRM SA0054</strain>
    </source>
</reference>
<keyword evidence="4" id="KW-1185">Reference proteome</keyword>
<feature type="signal peptide" evidence="2">
    <location>
        <begin position="1"/>
        <end position="29"/>
    </location>
</feature>
<gene>
    <name evidence="3" type="ORF">CUT44_03890</name>
</gene>
<organism evidence="3 4">
    <name type="scientific">Streptomyces carminius</name>
    <dbReference type="NCBI Taxonomy" id="2665496"/>
    <lineage>
        <taxon>Bacteria</taxon>
        <taxon>Bacillati</taxon>
        <taxon>Actinomycetota</taxon>
        <taxon>Actinomycetes</taxon>
        <taxon>Kitasatosporales</taxon>
        <taxon>Streptomycetaceae</taxon>
        <taxon>Streptomyces</taxon>
    </lineage>
</organism>
<accession>A0A2M8M613</accession>
<keyword evidence="1" id="KW-0812">Transmembrane</keyword>
<keyword evidence="1" id="KW-0472">Membrane</keyword>
<dbReference type="EMBL" id="PGGW01000011">
    <property type="protein sequence ID" value="PJE99650.1"/>
    <property type="molecule type" value="Genomic_DNA"/>
</dbReference>
<keyword evidence="1" id="KW-1133">Transmembrane helix</keyword>
<keyword evidence="2" id="KW-0732">Signal</keyword>
<proteinExistence type="predicted"/>
<comment type="caution">
    <text evidence="3">The sequence shown here is derived from an EMBL/GenBank/DDBJ whole genome shotgun (WGS) entry which is preliminary data.</text>
</comment>
<feature type="transmembrane region" description="Helical" evidence="1">
    <location>
        <begin position="45"/>
        <end position="61"/>
    </location>
</feature>
<feature type="chain" id="PRO_5014857374" description="ABC transporter permease" evidence="2">
    <location>
        <begin position="30"/>
        <end position="196"/>
    </location>
</feature>
<feature type="transmembrane region" description="Helical" evidence="1">
    <location>
        <begin position="140"/>
        <end position="162"/>
    </location>
</feature>
<evidence type="ECO:0000256" key="1">
    <source>
        <dbReference type="SAM" id="Phobius"/>
    </source>
</evidence>
<evidence type="ECO:0008006" key="5">
    <source>
        <dbReference type="Google" id="ProtNLM"/>
    </source>
</evidence>
<dbReference type="RefSeq" id="WP_100200691.1">
    <property type="nucleotide sequence ID" value="NZ_PGGW01000011.1"/>
</dbReference>
<name>A0A2M8M613_9ACTN</name>
<feature type="transmembrane region" description="Helical" evidence="1">
    <location>
        <begin position="168"/>
        <end position="187"/>
    </location>
</feature>
<sequence>MRWLMLYARSRQVPASAAAVVLTASTAWALTGGEGEEPVDPRLPALILAAGVAAAAVGLGGQDTALDRTAAIRWAPRRAAHVLAIGGAVAAVLLAVHALGAELAPAAFVVRDSAGLAGLAAIGAAAFGAAYAWTLPVGWLAFTLFAPPPTGVAGQVSGWLLLPPGTAAATWTALALTVTGTLLYAAAGPNGPGTGR</sequence>
<evidence type="ECO:0000313" key="4">
    <source>
        <dbReference type="Proteomes" id="UP000230407"/>
    </source>
</evidence>
<feature type="transmembrane region" description="Helical" evidence="1">
    <location>
        <begin position="113"/>
        <end position="133"/>
    </location>
</feature>
<dbReference type="AlphaFoldDB" id="A0A2M8M613"/>
<dbReference type="Proteomes" id="UP000230407">
    <property type="component" value="Unassembled WGS sequence"/>
</dbReference>
<evidence type="ECO:0000313" key="3">
    <source>
        <dbReference type="EMBL" id="PJE99650.1"/>
    </source>
</evidence>
<protein>
    <recommendedName>
        <fullName evidence="5">ABC transporter permease</fullName>
    </recommendedName>
</protein>